<dbReference type="AlphaFoldDB" id="A0A9Q9CL34"/>
<dbReference type="CDD" id="cd05151">
    <property type="entry name" value="ChoK-like"/>
    <property type="match status" value="1"/>
</dbReference>
<dbReference type="PANTHER" id="PTHR22603">
    <property type="entry name" value="CHOLINE/ETHANOALAMINE KINASE"/>
    <property type="match status" value="1"/>
</dbReference>
<gene>
    <name evidence="1" type="ORF">J0J70_06745</name>
</gene>
<dbReference type="Gene3D" id="3.30.200.20">
    <property type="entry name" value="Phosphorylase Kinase, domain 1"/>
    <property type="match status" value="1"/>
</dbReference>
<accession>A0A9Q9CL34</accession>
<dbReference type="PANTHER" id="PTHR22603:SF66">
    <property type="entry name" value="ETHANOLAMINE KINASE"/>
    <property type="match status" value="1"/>
</dbReference>
<dbReference type="InterPro" id="IPR011009">
    <property type="entry name" value="Kinase-like_dom_sf"/>
</dbReference>
<dbReference type="Pfam" id="PF01633">
    <property type="entry name" value="Choline_kinase"/>
    <property type="match status" value="1"/>
</dbReference>
<dbReference type="GO" id="GO:0004305">
    <property type="term" value="F:ethanolamine kinase activity"/>
    <property type="evidence" value="ECO:0007669"/>
    <property type="project" value="TreeGrafter"/>
</dbReference>
<sequence>MENIIKSVTAKALGVNEADVIIDHRLMGGMSNLMYVVVVNGEKYTFRIPGKNAEVFVNREEELANIHIVDELGINNEMVYFDTETGYKISKFVDGTPLSEVENPEAYLEEVSKVLHVLHESGLKAHDDYRPYERLNAYEKLVTDFGYKHADKYFELKEEFLSNREFLDQFPKVICHNDSQISNMVVEADQTYLLDWEFTGNNDPMYDVACVGNKEFELALKFLPVYLGREPQVEESRRLYLWRAFQCLQWHNVALYKDLIGLSKDLGLDFNMIAAAYLTKAEQFLSGANQYK</sequence>
<evidence type="ECO:0000313" key="1">
    <source>
        <dbReference type="EMBL" id="UUF07341.1"/>
    </source>
</evidence>
<evidence type="ECO:0000313" key="2">
    <source>
        <dbReference type="Proteomes" id="UP001058072"/>
    </source>
</evidence>
<dbReference type="Proteomes" id="UP001058072">
    <property type="component" value="Chromosome"/>
</dbReference>
<dbReference type="SUPFAM" id="SSF56112">
    <property type="entry name" value="Protein kinase-like (PK-like)"/>
    <property type="match status" value="1"/>
</dbReference>
<reference evidence="1" key="1">
    <citation type="submission" date="2021-03" db="EMBL/GenBank/DDBJ databases">
        <title>Comparative Genomics and Metabolomics in the genus Turicibacter.</title>
        <authorList>
            <person name="Maki J."/>
            <person name="Looft T."/>
        </authorList>
    </citation>
    <scope>NUCLEOTIDE SEQUENCE</scope>
    <source>
        <strain evidence="1">ISU324</strain>
    </source>
</reference>
<protein>
    <submittedName>
        <fullName evidence="1">Phosphotransferase family protein</fullName>
    </submittedName>
</protein>
<dbReference type="Gene3D" id="3.90.1200.10">
    <property type="match status" value="1"/>
</dbReference>
<proteinExistence type="predicted"/>
<dbReference type="GO" id="GO:0006646">
    <property type="term" value="P:phosphatidylethanolamine biosynthetic process"/>
    <property type="evidence" value="ECO:0007669"/>
    <property type="project" value="TreeGrafter"/>
</dbReference>
<name>A0A9Q9CL34_9FIRM</name>
<dbReference type="RefSeq" id="WP_212725088.1">
    <property type="nucleotide sequence ID" value="NZ_CP071250.1"/>
</dbReference>
<dbReference type="EMBL" id="CP071250">
    <property type="protein sequence ID" value="UUF07341.1"/>
    <property type="molecule type" value="Genomic_DNA"/>
</dbReference>
<organism evidence="1 2">
    <name type="scientific">Turicibacter bilis</name>
    <dbReference type="NCBI Taxonomy" id="2735723"/>
    <lineage>
        <taxon>Bacteria</taxon>
        <taxon>Bacillati</taxon>
        <taxon>Bacillota</taxon>
        <taxon>Erysipelotrichia</taxon>
        <taxon>Erysipelotrichales</taxon>
        <taxon>Turicibacteraceae</taxon>
        <taxon>Turicibacter</taxon>
    </lineage>
</organism>
<dbReference type="GO" id="GO:0005737">
    <property type="term" value="C:cytoplasm"/>
    <property type="evidence" value="ECO:0007669"/>
    <property type="project" value="TreeGrafter"/>
</dbReference>